<dbReference type="InterPro" id="IPR018506">
    <property type="entry name" value="Cyt_B5_heme-BS"/>
</dbReference>
<dbReference type="SUPFAM" id="SSF48695">
    <property type="entry name" value="Multiheme cytochromes"/>
    <property type="match status" value="1"/>
</dbReference>
<dbReference type="EMBL" id="RYZH01000027">
    <property type="protein sequence ID" value="RUL87037.1"/>
    <property type="molecule type" value="Genomic_DNA"/>
</dbReference>
<keyword evidence="1" id="KW-1133">Transmembrane helix</keyword>
<feature type="transmembrane region" description="Helical" evidence="1">
    <location>
        <begin position="6"/>
        <end position="24"/>
    </location>
</feature>
<dbReference type="GO" id="GO:0020037">
    <property type="term" value="F:heme binding"/>
    <property type="evidence" value="ECO:0007669"/>
    <property type="project" value="InterPro"/>
</dbReference>
<evidence type="ECO:0000313" key="3">
    <source>
        <dbReference type="Proteomes" id="UP000280296"/>
    </source>
</evidence>
<keyword evidence="1" id="KW-0472">Membrane</keyword>
<name>A0A432MII1_9BACT</name>
<dbReference type="InterPro" id="IPR036280">
    <property type="entry name" value="Multihaem_cyt_sf"/>
</dbReference>
<comment type="caution">
    <text evidence="2">The sequence shown here is derived from an EMBL/GenBank/DDBJ whole genome shotgun (WGS) entry which is preliminary data.</text>
</comment>
<protein>
    <submittedName>
        <fullName evidence="2">Uncharacterized protein</fullName>
    </submittedName>
</protein>
<dbReference type="AlphaFoldDB" id="A0A432MII1"/>
<keyword evidence="1" id="KW-0812">Transmembrane</keyword>
<keyword evidence="3" id="KW-1185">Reference proteome</keyword>
<gene>
    <name evidence="2" type="ORF">TsocGM_14690</name>
</gene>
<evidence type="ECO:0000313" key="2">
    <source>
        <dbReference type="EMBL" id="RUL87037.1"/>
    </source>
</evidence>
<dbReference type="RefSeq" id="WP_126726223.1">
    <property type="nucleotide sequence ID" value="NZ_RYZH01000027.1"/>
</dbReference>
<dbReference type="PROSITE" id="PS00191">
    <property type="entry name" value="CYTOCHROME_B5_1"/>
    <property type="match status" value="1"/>
</dbReference>
<dbReference type="Proteomes" id="UP000280296">
    <property type="component" value="Unassembled WGS sequence"/>
</dbReference>
<sequence length="271" mass="29724">MKLRYFVLPAVALCLALFAGFYFLRGHPGGERPGVLSAVAWQRMASPGALSRPHAFLEHNCAACHTPARGVEAANCIACHANNESLLGRQPTAFHADIGSCRECHLEHRGVARRPTDMDHAALAAIGLRQPRATGRPGDEGAPVREQLVAWLREAGDSGPAGHPEIAPREAILDCTSCHAHQDRHREFFGRDCAQCHGTTAWAIAAFRHPSPQSRDCAQCHQAPPSHYMMHFQMVSASVAGHHEARVEQCYLCHQTTSWNDIKGVGYYKHH</sequence>
<reference evidence="2 3" key="2">
    <citation type="submission" date="2019-01" db="EMBL/GenBank/DDBJ databases">
        <title>Tautonia sociabilis, a novel thermotolerant planctomycete of Isosphaeraceae family, isolated from a 4000 m deep subterranean habitat.</title>
        <authorList>
            <person name="Kovaleva O.L."/>
            <person name="Elcheninov A.G."/>
            <person name="Van Heerden E."/>
            <person name="Toshchakov S.V."/>
            <person name="Novikov A."/>
            <person name="Bonch-Osmolovskaya E.A."/>
            <person name="Kublanov I.V."/>
        </authorList>
    </citation>
    <scope>NUCLEOTIDE SEQUENCE [LARGE SCALE GENOMIC DNA]</scope>
    <source>
        <strain evidence="2 3">GM2012</strain>
    </source>
</reference>
<dbReference type="OrthoDB" id="9814800at2"/>
<accession>A0A432MII1</accession>
<dbReference type="Gene3D" id="3.90.10.10">
    <property type="entry name" value="Cytochrome C3"/>
    <property type="match status" value="1"/>
</dbReference>
<organism evidence="2 3">
    <name type="scientific">Tautonia sociabilis</name>
    <dbReference type="NCBI Taxonomy" id="2080755"/>
    <lineage>
        <taxon>Bacteria</taxon>
        <taxon>Pseudomonadati</taxon>
        <taxon>Planctomycetota</taxon>
        <taxon>Planctomycetia</taxon>
        <taxon>Isosphaerales</taxon>
        <taxon>Isosphaeraceae</taxon>
        <taxon>Tautonia</taxon>
    </lineage>
</organism>
<evidence type="ECO:0000256" key="1">
    <source>
        <dbReference type="SAM" id="Phobius"/>
    </source>
</evidence>
<reference evidence="2 3" key="1">
    <citation type="submission" date="2018-12" db="EMBL/GenBank/DDBJ databases">
        <authorList>
            <person name="Toschakov S.V."/>
        </authorList>
    </citation>
    <scope>NUCLEOTIDE SEQUENCE [LARGE SCALE GENOMIC DNA]</scope>
    <source>
        <strain evidence="2 3">GM2012</strain>
    </source>
</reference>
<proteinExistence type="predicted"/>